<evidence type="ECO:0000256" key="2">
    <source>
        <dbReference type="ARBA" id="ARBA00010670"/>
    </source>
</evidence>
<feature type="region of interest" description="Disordered" evidence="4">
    <location>
        <begin position="84"/>
        <end position="112"/>
    </location>
</feature>
<dbReference type="GO" id="GO:0006915">
    <property type="term" value="P:apoptotic process"/>
    <property type="evidence" value="ECO:0007669"/>
    <property type="project" value="TreeGrafter"/>
</dbReference>
<dbReference type="AlphaFoldDB" id="A0A814JSC4"/>
<feature type="compositionally biased region" description="Basic and acidic residues" evidence="4">
    <location>
        <begin position="84"/>
        <end position="97"/>
    </location>
</feature>
<comment type="subcellular location">
    <subcellularLocation>
        <location evidence="1">Cytoplasm</location>
    </subcellularLocation>
</comment>
<dbReference type="InterPro" id="IPR038281">
    <property type="entry name" value="RTP801-like_C_sf"/>
</dbReference>
<comment type="caution">
    <text evidence="5">The sequence shown here is derived from an EMBL/GenBank/DDBJ whole genome shotgun (WGS) entry which is preliminary data.</text>
</comment>
<name>A0A814JSC4_9BILA</name>
<keyword evidence="6" id="KW-1185">Reference proteome</keyword>
<accession>A0A814JSC4</accession>
<sequence>MSHFNSTETNKSQKRFIEKFKSKLIEIFFAKASKTTTTTKDSHNDTPGTTRRYSTTSSNLSILDNSISSYYYGYITNSYLSDDTKRNKSIKSSDSRKSSTSNNVDNNVSHRMSLDSSNITQPVLQSLNSRHDEINPFYDRQLTQNLSFDQMHKFDYFKNNFKKSLHTIDDENNFFDVEFMTNYISYILMDNLSQSIYLKSNNINLVTLQNDEEPPFNLLKQIARDIFLQSECEPCGLKGCCLTVYLAMNDLDESPQLLSQFRFDQNSYLTTFNLDLILTIDSNLNDCEHMTKSFRNFFNFKTSEKETLKREIMPTCVYLNGEFYVKKFKLY</sequence>
<evidence type="ECO:0000313" key="6">
    <source>
        <dbReference type="Proteomes" id="UP000663879"/>
    </source>
</evidence>
<evidence type="ECO:0000256" key="4">
    <source>
        <dbReference type="SAM" id="MobiDB-lite"/>
    </source>
</evidence>
<gene>
    <name evidence="5" type="ORF">OXX778_LOCUS18279</name>
</gene>
<protein>
    <submittedName>
        <fullName evidence="5">Uncharacterized protein</fullName>
    </submittedName>
</protein>
<organism evidence="5 6">
    <name type="scientific">Brachionus calyciflorus</name>
    <dbReference type="NCBI Taxonomy" id="104777"/>
    <lineage>
        <taxon>Eukaryota</taxon>
        <taxon>Metazoa</taxon>
        <taxon>Spiralia</taxon>
        <taxon>Gnathifera</taxon>
        <taxon>Rotifera</taxon>
        <taxon>Eurotatoria</taxon>
        <taxon>Monogononta</taxon>
        <taxon>Pseudotrocha</taxon>
        <taxon>Ploima</taxon>
        <taxon>Brachionidae</taxon>
        <taxon>Brachionus</taxon>
    </lineage>
</organism>
<feature type="compositionally biased region" description="Low complexity" evidence="4">
    <location>
        <begin position="98"/>
        <end position="109"/>
    </location>
</feature>
<dbReference type="GO" id="GO:0005737">
    <property type="term" value="C:cytoplasm"/>
    <property type="evidence" value="ECO:0007669"/>
    <property type="project" value="UniProtKB-SubCell"/>
</dbReference>
<dbReference type="GO" id="GO:0009968">
    <property type="term" value="P:negative regulation of signal transduction"/>
    <property type="evidence" value="ECO:0007669"/>
    <property type="project" value="InterPro"/>
</dbReference>
<dbReference type="Pfam" id="PF07809">
    <property type="entry name" value="RTP801_C"/>
    <property type="match status" value="1"/>
</dbReference>
<dbReference type="Proteomes" id="UP000663879">
    <property type="component" value="Unassembled WGS sequence"/>
</dbReference>
<dbReference type="InterPro" id="IPR012918">
    <property type="entry name" value="RTP801-like"/>
</dbReference>
<dbReference type="PANTHER" id="PTHR12478">
    <property type="entry name" value="DNA-DAMAGE-INDUCIBLE TRANSCRIPT 4 PROTEIN DDIT4"/>
    <property type="match status" value="1"/>
</dbReference>
<evidence type="ECO:0000256" key="1">
    <source>
        <dbReference type="ARBA" id="ARBA00004496"/>
    </source>
</evidence>
<dbReference type="PANTHER" id="PTHR12478:SF16">
    <property type="entry name" value="PROTEIN CHARYBDE-RELATED"/>
    <property type="match status" value="1"/>
</dbReference>
<feature type="region of interest" description="Disordered" evidence="4">
    <location>
        <begin position="36"/>
        <end position="57"/>
    </location>
</feature>
<dbReference type="OrthoDB" id="10018535at2759"/>
<evidence type="ECO:0000313" key="5">
    <source>
        <dbReference type="EMBL" id="CAF1039544.1"/>
    </source>
</evidence>
<dbReference type="Gene3D" id="3.90.470.40">
    <property type="entry name" value="RTP801-like"/>
    <property type="match status" value="1"/>
</dbReference>
<dbReference type="EMBL" id="CAJNOC010004994">
    <property type="protein sequence ID" value="CAF1039544.1"/>
    <property type="molecule type" value="Genomic_DNA"/>
</dbReference>
<comment type="similarity">
    <text evidence="2">Belongs to the DDIT4 family.</text>
</comment>
<evidence type="ECO:0000256" key="3">
    <source>
        <dbReference type="ARBA" id="ARBA00022490"/>
    </source>
</evidence>
<reference evidence="5" key="1">
    <citation type="submission" date="2021-02" db="EMBL/GenBank/DDBJ databases">
        <authorList>
            <person name="Nowell W R."/>
        </authorList>
    </citation>
    <scope>NUCLEOTIDE SEQUENCE</scope>
    <source>
        <strain evidence="5">Ploen Becks lab</strain>
    </source>
</reference>
<keyword evidence="3" id="KW-0963">Cytoplasm</keyword>
<proteinExistence type="inferred from homology"/>
<dbReference type="GO" id="GO:0032006">
    <property type="term" value="P:regulation of TOR signaling"/>
    <property type="evidence" value="ECO:0007669"/>
    <property type="project" value="TreeGrafter"/>
</dbReference>